<protein>
    <submittedName>
        <fullName evidence="2">Uncharacterized protein</fullName>
    </submittedName>
</protein>
<evidence type="ECO:0000313" key="2">
    <source>
        <dbReference type="EMBL" id="KAF3496505.1"/>
    </source>
</evidence>
<keyword evidence="1" id="KW-0472">Membrane</keyword>
<evidence type="ECO:0000256" key="1">
    <source>
        <dbReference type="SAM" id="Phobius"/>
    </source>
</evidence>
<feature type="transmembrane region" description="Helical" evidence="1">
    <location>
        <begin position="302"/>
        <end position="325"/>
    </location>
</feature>
<dbReference type="Proteomes" id="UP000266723">
    <property type="component" value="Unassembled WGS sequence"/>
</dbReference>
<keyword evidence="1" id="KW-1133">Transmembrane helix</keyword>
<accession>A0ABQ7AFS5</accession>
<gene>
    <name evidence="2" type="ORF">DY000_02052487</name>
</gene>
<comment type="caution">
    <text evidence="2">The sequence shown here is derived from an EMBL/GenBank/DDBJ whole genome shotgun (WGS) entry which is preliminary data.</text>
</comment>
<dbReference type="Gene3D" id="1.10.10.1740">
    <property type="entry name" value="Transmembrane protein 14-like"/>
    <property type="match status" value="1"/>
</dbReference>
<feature type="transmembrane region" description="Helical" evidence="1">
    <location>
        <begin position="228"/>
        <end position="249"/>
    </location>
</feature>
<feature type="transmembrane region" description="Helical" evidence="1">
    <location>
        <begin position="137"/>
        <end position="154"/>
    </location>
</feature>
<dbReference type="InterPro" id="IPR044890">
    <property type="entry name" value="TMEM14_sf"/>
</dbReference>
<proteinExistence type="predicted"/>
<sequence>MLESVFVVEARLILDSSEQVTDTSQTAITTTTTRDLTYILKRKHKKDAKEINKMLAPGKELVQCKTEHVLHGSFVSDLEKWQRKSLSLLVSPPPPIANSTSRTDRFRALGSVPSKGQSFLHLYPNTFLACRAMCLEYFVWGLIVLSELIIRLAWWQSFVVRSVVDGNSSETPASLSYAAEVSKPFVENTTKPYSGVDESATGKEAITESVEEHVASTQPKRAAKIHDFCFGIPYGGLVMSGGLLGFAFSRNLTSLSTGVKQVIFIYWRFPEFAVLSAVVFWKNFTAYSMVRTSFAVYKSLMFLCLLALCLLASCNLMFMSMFIGFM</sequence>
<organism evidence="2 3">
    <name type="scientific">Brassica cretica</name>
    <name type="common">Mustard</name>
    <dbReference type="NCBI Taxonomy" id="69181"/>
    <lineage>
        <taxon>Eukaryota</taxon>
        <taxon>Viridiplantae</taxon>
        <taxon>Streptophyta</taxon>
        <taxon>Embryophyta</taxon>
        <taxon>Tracheophyta</taxon>
        <taxon>Spermatophyta</taxon>
        <taxon>Magnoliopsida</taxon>
        <taxon>eudicotyledons</taxon>
        <taxon>Gunneridae</taxon>
        <taxon>Pentapetalae</taxon>
        <taxon>rosids</taxon>
        <taxon>malvids</taxon>
        <taxon>Brassicales</taxon>
        <taxon>Brassicaceae</taxon>
        <taxon>Brassiceae</taxon>
        <taxon>Brassica</taxon>
    </lineage>
</organism>
<name>A0ABQ7AFS5_BRACR</name>
<reference evidence="2 3" key="1">
    <citation type="journal article" date="2020" name="BMC Genomics">
        <title>Intraspecific diversification of the crop wild relative Brassica cretica Lam. using demographic model selection.</title>
        <authorList>
            <person name="Kioukis A."/>
            <person name="Michalopoulou V.A."/>
            <person name="Briers L."/>
            <person name="Pirintsos S."/>
            <person name="Studholme D.J."/>
            <person name="Pavlidis P."/>
            <person name="Sarris P.F."/>
        </authorList>
    </citation>
    <scope>NUCLEOTIDE SEQUENCE [LARGE SCALE GENOMIC DNA]</scope>
    <source>
        <strain evidence="3">cv. PFS-1207/04</strain>
    </source>
</reference>
<dbReference type="EMBL" id="QGKV02002055">
    <property type="protein sequence ID" value="KAF3496505.1"/>
    <property type="molecule type" value="Genomic_DNA"/>
</dbReference>
<keyword evidence="1" id="KW-0812">Transmembrane</keyword>
<evidence type="ECO:0000313" key="3">
    <source>
        <dbReference type="Proteomes" id="UP000266723"/>
    </source>
</evidence>
<keyword evidence="3" id="KW-1185">Reference proteome</keyword>
<feature type="transmembrane region" description="Helical" evidence="1">
    <location>
        <begin position="261"/>
        <end position="281"/>
    </location>
</feature>